<reference evidence="16 17" key="1">
    <citation type="submission" date="2018-06" db="EMBL/GenBank/DDBJ databases">
        <title>Genomic Encyclopedia of Type Strains, Phase III (KMG-III): the genomes of soil and plant-associated and newly described type strains.</title>
        <authorList>
            <person name="Whitman W."/>
        </authorList>
    </citation>
    <scope>NUCLEOTIDE SEQUENCE [LARGE SCALE GENOMIC DNA]</scope>
    <source>
        <strain evidence="16 17">CECT 7646</strain>
    </source>
</reference>
<evidence type="ECO:0000256" key="12">
    <source>
        <dbReference type="SAM" id="MobiDB-lite"/>
    </source>
</evidence>
<evidence type="ECO:0000256" key="3">
    <source>
        <dbReference type="ARBA" id="ARBA00022448"/>
    </source>
</evidence>
<comment type="similarity">
    <text evidence="2 10 11">Belongs to the TonB-dependent receptor family.</text>
</comment>
<dbReference type="Pfam" id="PF07715">
    <property type="entry name" value="Plug"/>
    <property type="match status" value="1"/>
</dbReference>
<dbReference type="InterPro" id="IPR012910">
    <property type="entry name" value="Plug_dom"/>
</dbReference>
<evidence type="ECO:0000256" key="2">
    <source>
        <dbReference type="ARBA" id="ARBA00009810"/>
    </source>
</evidence>
<name>A0A318SGS9_9BURK</name>
<keyword evidence="13" id="KW-0732">Signal</keyword>
<keyword evidence="17" id="KW-1185">Reference proteome</keyword>
<dbReference type="PANTHER" id="PTHR32552:SF84">
    <property type="entry name" value="TONB-DEPENDENT RECEPTOR-RELATED"/>
    <property type="match status" value="1"/>
</dbReference>
<keyword evidence="9 10" id="KW-0998">Cell outer membrane</keyword>
<dbReference type="InterPro" id="IPR037066">
    <property type="entry name" value="Plug_dom_sf"/>
</dbReference>
<evidence type="ECO:0000256" key="4">
    <source>
        <dbReference type="ARBA" id="ARBA00022452"/>
    </source>
</evidence>
<feature type="domain" description="TonB-dependent receptor-like beta-barrel" evidence="14">
    <location>
        <begin position="257"/>
        <end position="674"/>
    </location>
</feature>
<dbReference type="Pfam" id="PF00593">
    <property type="entry name" value="TonB_dep_Rec_b-barrel"/>
    <property type="match status" value="1"/>
</dbReference>
<evidence type="ECO:0000259" key="14">
    <source>
        <dbReference type="Pfam" id="PF00593"/>
    </source>
</evidence>
<proteinExistence type="inferred from homology"/>
<accession>A0A318SGS9</accession>
<dbReference type="InterPro" id="IPR000531">
    <property type="entry name" value="Beta-barrel_TonB"/>
</dbReference>
<keyword evidence="4 10" id="KW-1134">Transmembrane beta strand</keyword>
<dbReference type="GO" id="GO:0015344">
    <property type="term" value="F:siderophore uptake transmembrane transporter activity"/>
    <property type="evidence" value="ECO:0007669"/>
    <property type="project" value="TreeGrafter"/>
</dbReference>
<dbReference type="InterPro" id="IPR010105">
    <property type="entry name" value="TonB_sidphr_rcpt"/>
</dbReference>
<dbReference type="InterPro" id="IPR036942">
    <property type="entry name" value="Beta-barrel_TonB_sf"/>
</dbReference>
<protein>
    <submittedName>
        <fullName evidence="16">Iron complex outermembrane receptor protein</fullName>
    </submittedName>
</protein>
<evidence type="ECO:0000256" key="1">
    <source>
        <dbReference type="ARBA" id="ARBA00004571"/>
    </source>
</evidence>
<feature type="compositionally biased region" description="Polar residues" evidence="12">
    <location>
        <begin position="49"/>
        <end position="58"/>
    </location>
</feature>
<evidence type="ECO:0000256" key="8">
    <source>
        <dbReference type="ARBA" id="ARBA00023170"/>
    </source>
</evidence>
<dbReference type="Proteomes" id="UP000247540">
    <property type="component" value="Unassembled WGS sequence"/>
</dbReference>
<dbReference type="PROSITE" id="PS52016">
    <property type="entry name" value="TONB_DEPENDENT_REC_3"/>
    <property type="match status" value="1"/>
</dbReference>
<evidence type="ECO:0000256" key="13">
    <source>
        <dbReference type="SAM" id="SignalP"/>
    </source>
</evidence>
<dbReference type="RefSeq" id="WP_374941016.1">
    <property type="nucleotide sequence ID" value="NZ_JAMOFZ010000010.1"/>
</dbReference>
<evidence type="ECO:0000256" key="9">
    <source>
        <dbReference type="ARBA" id="ARBA00023237"/>
    </source>
</evidence>
<evidence type="ECO:0000256" key="7">
    <source>
        <dbReference type="ARBA" id="ARBA00023136"/>
    </source>
</evidence>
<dbReference type="Gene3D" id="2.170.130.10">
    <property type="entry name" value="TonB-dependent receptor, plug domain"/>
    <property type="match status" value="1"/>
</dbReference>
<evidence type="ECO:0000256" key="11">
    <source>
        <dbReference type="RuleBase" id="RU003357"/>
    </source>
</evidence>
<dbReference type="GO" id="GO:0009279">
    <property type="term" value="C:cell outer membrane"/>
    <property type="evidence" value="ECO:0007669"/>
    <property type="project" value="UniProtKB-SubCell"/>
</dbReference>
<evidence type="ECO:0000256" key="10">
    <source>
        <dbReference type="PROSITE-ProRule" id="PRU01360"/>
    </source>
</evidence>
<evidence type="ECO:0000313" key="17">
    <source>
        <dbReference type="Proteomes" id="UP000247540"/>
    </source>
</evidence>
<keyword evidence="6 11" id="KW-0798">TonB box</keyword>
<dbReference type="CDD" id="cd01347">
    <property type="entry name" value="ligand_gated_channel"/>
    <property type="match status" value="1"/>
</dbReference>
<keyword evidence="5 10" id="KW-0812">Transmembrane</keyword>
<comment type="subcellular location">
    <subcellularLocation>
        <location evidence="1 10">Cell outer membrane</location>
        <topology evidence="1 10">Multi-pass membrane protein</topology>
    </subcellularLocation>
</comment>
<dbReference type="PANTHER" id="PTHR32552">
    <property type="entry name" value="FERRICHROME IRON RECEPTOR-RELATED"/>
    <property type="match status" value="1"/>
</dbReference>
<dbReference type="EMBL" id="QJTC01000010">
    <property type="protein sequence ID" value="PYE77992.1"/>
    <property type="molecule type" value="Genomic_DNA"/>
</dbReference>
<feature type="domain" description="TonB-dependent receptor plug" evidence="15">
    <location>
        <begin position="61"/>
        <end position="163"/>
    </location>
</feature>
<sequence length="706" mass="77054">MHALLTHPLLRLSCFGTTALVGAVAGAQPSASLPTTTVTDRDTPRLKQPVSTGSRLDLTPMQTPASVDVIDRSQLEARGDAALVDAVTRSAGIASLAHPGNSGSSLSARGFTDTTSVMRLYDGTRQYGGMGVSFPFDTWSIDRIEVLRGPASVVHGDGAIGGVVNVVPKKPGRGPVRHEVESTAGSRGQRALAFGSGGAVDDRLAYRFDIRSARSDGWVDRGESRTLAFSGAVRLDVSPDLQLSLSHAQGRQRPARYFGTPLVDGVQLAALRRANYNVADSRIDFHDRWTELAAQWSPGGGVVLRSKLYRIDSDRYWRNAEIYVYNPAIRQVDRSGNTEIAHDQSQTGSTTDASFAGTVFGLSHQLSVGFDLNRSGLRHSNNTYAGSSGPVDVFDPAPGRYASTVPFLPRYRNTADQYAMFAEDRLELGGRWSLVGGTRFDHAEVARRDLVVDRQAFDRRYAHIGWRVGTVYQPRPALSVYAQYAQAADPVDGMLMLSPANSAFDVSTGRQFEVGLKQAFRDRRGDWTLAAYTITKNRLLTRDPADPALGLQVGQRSSKGIESTVSVALSTAVQLDANLAVLKARYDDFAEAVGGVAVSRDGKVPTDVPQRLANVWIGWRLRPDWTVSGGVRHVGKRYADNANTLVLPAYSTTDFALQWRATPATVLSLRGFNLFDKRYFTTSYYTTTQWFVGEGRRVELTLNHRF</sequence>
<dbReference type="GO" id="GO:0038023">
    <property type="term" value="F:signaling receptor activity"/>
    <property type="evidence" value="ECO:0007669"/>
    <property type="project" value="InterPro"/>
</dbReference>
<keyword evidence="7 10" id="KW-0472">Membrane</keyword>
<dbReference type="AlphaFoldDB" id="A0A318SGS9"/>
<feature type="signal peptide" evidence="13">
    <location>
        <begin position="1"/>
        <end position="27"/>
    </location>
</feature>
<evidence type="ECO:0000313" key="16">
    <source>
        <dbReference type="EMBL" id="PYE77992.1"/>
    </source>
</evidence>
<feature type="chain" id="PRO_5016392402" evidence="13">
    <location>
        <begin position="28"/>
        <end position="706"/>
    </location>
</feature>
<dbReference type="InterPro" id="IPR039426">
    <property type="entry name" value="TonB-dep_rcpt-like"/>
</dbReference>
<feature type="region of interest" description="Disordered" evidence="12">
    <location>
        <begin position="30"/>
        <end position="58"/>
    </location>
</feature>
<keyword evidence="3 10" id="KW-0813">Transport</keyword>
<evidence type="ECO:0000256" key="6">
    <source>
        <dbReference type="ARBA" id="ARBA00023077"/>
    </source>
</evidence>
<evidence type="ECO:0000259" key="15">
    <source>
        <dbReference type="Pfam" id="PF07715"/>
    </source>
</evidence>
<dbReference type="Gene3D" id="2.40.170.20">
    <property type="entry name" value="TonB-dependent receptor, beta-barrel domain"/>
    <property type="match status" value="1"/>
</dbReference>
<dbReference type="NCBIfam" id="TIGR01783">
    <property type="entry name" value="TonB-siderophor"/>
    <property type="match status" value="1"/>
</dbReference>
<evidence type="ECO:0000256" key="5">
    <source>
        <dbReference type="ARBA" id="ARBA00022692"/>
    </source>
</evidence>
<organism evidence="16 17">
    <name type="scientific">Xylophilus ampelinus</name>
    <dbReference type="NCBI Taxonomy" id="54067"/>
    <lineage>
        <taxon>Bacteria</taxon>
        <taxon>Pseudomonadati</taxon>
        <taxon>Pseudomonadota</taxon>
        <taxon>Betaproteobacteria</taxon>
        <taxon>Burkholderiales</taxon>
        <taxon>Xylophilus</taxon>
    </lineage>
</organism>
<keyword evidence="8 16" id="KW-0675">Receptor</keyword>
<dbReference type="GO" id="GO:0015891">
    <property type="term" value="P:siderophore transport"/>
    <property type="evidence" value="ECO:0007669"/>
    <property type="project" value="InterPro"/>
</dbReference>
<dbReference type="SUPFAM" id="SSF56935">
    <property type="entry name" value="Porins"/>
    <property type="match status" value="1"/>
</dbReference>
<comment type="caution">
    <text evidence="16">The sequence shown here is derived from an EMBL/GenBank/DDBJ whole genome shotgun (WGS) entry which is preliminary data.</text>
</comment>
<gene>
    <name evidence="16" type="ORF">DFQ15_11016</name>
</gene>